<feature type="coiled-coil region" evidence="1">
    <location>
        <begin position="320"/>
        <end position="375"/>
    </location>
</feature>
<name>A0A1V9Y939_ACHHY</name>
<keyword evidence="1" id="KW-0175">Coiled coil</keyword>
<proteinExistence type="predicted"/>
<dbReference type="OrthoDB" id="79217at2759"/>
<dbReference type="Pfam" id="PF13884">
    <property type="entry name" value="Peptidase_S74"/>
    <property type="match status" value="1"/>
</dbReference>
<sequence length="396" mass="38506">TGATTLTSTLAVSGATTLGNAVTVTTGGVTVSAGGAAITGATSVTGGLTVSGTTTMSSGATITANGLTITSGGLLVSDTGATISAGGLHVTGATALNTGLTVTSGASIADGLTVSSGGAAITGALSVSTTTTMSNGATISAGGLEVTGATTMHSGVSISSGASIAGGLTLADTGATITGTVVLSSTTDASSSSTGVLQVAGGIGVAGTIWSDGTISGLTNTQRSDARLKTVLGPATLSRATLDALRPVEFEWNFPSASPGVQAGFLAQDVARALPHLVTTGVDGVLSMNYIGLIPYLVAYVQTLEPANASSCCAHEAGRLATLELAVATASAEALDARQQATGLSKKLADYTTKLAQLNAELSAKLNQQDKIIAEQAQLLAQVLKAFPRTDDAAAQ</sequence>
<dbReference type="InterPro" id="IPR030392">
    <property type="entry name" value="S74_ICA"/>
</dbReference>
<comment type="caution">
    <text evidence="3">The sequence shown here is derived from an EMBL/GenBank/DDBJ whole genome shotgun (WGS) entry which is preliminary data.</text>
</comment>
<feature type="non-terminal residue" evidence="3">
    <location>
        <position position="1"/>
    </location>
</feature>
<gene>
    <name evidence="3" type="ORF">ACHHYP_16344</name>
</gene>
<dbReference type="AlphaFoldDB" id="A0A1V9Y939"/>
<dbReference type="PROSITE" id="PS51688">
    <property type="entry name" value="ICA"/>
    <property type="match status" value="1"/>
</dbReference>
<dbReference type="EMBL" id="JNBR01002549">
    <property type="protein sequence ID" value="OQR82236.1"/>
    <property type="molecule type" value="Genomic_DNA"/>
</dbReference>
<accession>A0A1V9Y939</accession>
<organism evidence="3 4">
    <name type="scientific">Achlya hypogyna</name>
    <name type="common">Oomycete</name>
    <name type="synonym">Protoachlya hypogyna</name>
    <dbReference type="NCBI Taxonomy" id="1202772"/>
    <lineage>
        <taxon>Eukaryota</taxon>
        <taxon>Sar</taxon>
        <taxon>Stramenopiles</taxon>
        <taxon>Oomycota</taxon>
        <taxon>Saprolegniomycetes</taxon>
        <taxon>Saprolegniales</taxon>
        <taxon>Achlyaceae</taxon>
        <taxon>Achlya</taxon>
    </lineage>
</organism>
<keyword evidence="4" id="KW-1185">Reference proteome</keyword>
<evidence type="ECO:0000259" key="2">
    <source>
        <dbReference type="PROSITE" id="PS51688"/>
    </source>
</evidence>
<evidence type="ECO:0000256" key="1">
    <source>
        <dbReference type="SAM" id="Coils"/>
    </source>
</evidence>
<protein>
    <recommendedName>
        <fullName evidence="2">Peptidase S74 domain-containing protein</fullName>
    </recommendedName>
</protein>
<dbReference type="Proteomes" id="UP000243579">
    <property type="component" value="Unassembled WGS sequence"/>
</dbReference>
<reference evidence="3 4" key="1">
    <citation type="journal article" date="2014" name="Genome Biol. Evol.">
        <title>The secreted proteins of Achlya hypogyna and Thraustotheca clavata identify the ancestral oomycete secretome and reveal gene acquisitions by horizontal gene transfer.</title>
        <authorList>
            <person name="Misner I."/>
            <person name="Blouin N."/>
            <person name="Leonard G."/>
            <person name="Richards T.A."/>
            <person name="Lane C.E."/>
        </authorList>
    </citation>
    <scope>NUCLEOTIDE SEQUENCE [LARGE SCALE GENOMIC DNA]</scope>
    <source>
        <strain evidence="3 4">ATCC 48635</strain>
    </source>
</reference>
<feature type="domain" description="Peptidase S74" evidence="2">
    <location>
        <begin position="224"/>
        <end position="327"/>
    </location>
</feature>
<evidence type="ECO:0000313" key="3">
    <source>
        <dbReference type="EMBL" id="OQR82236.1"/>
    </source>
</evidence>
<evidence type="ECO:0000313" key="4">
    <source>
        <dbReference type="Proteomes" id="UP000243579"/>
    </source>
</evidence>